<organism evidence="2 3">
    <name type="scientific">Kwoniella dendrophila CBS 6074</name>
    <dbReference type="NCBI Taxonomy" id="1295534"/>
    <lineage>
        <taxon>Eukaryota</taxon>
        <taxon>Fungi</taxon>
        <taxon>Dikarya</taxon>
        <taxon>Basidiomycota</taxon>
        <taxon>Agaricomycotina</taxon>
        <taxon>Tremellomycetes</taxon>
        <taxon>Tremellales</taxon>
        <taxon>Cryptococcaceae</taxon>
        <taxon>Kwoniella</taxon>
    </lineage>
</organism>
<dbReference type="AlphaFoldDB" id="A0AAX4JNB6"/>
<dbReference type="GeneID" id="91092418"/>
<evidence type="ECO:0000256" key="1">
    <source>
        <dbReference type="SAM" id="MobiDB-lite"/>
    </source>
</evidence>
<accession>A0AAX4JNB6</accession>
<protein>
    <recommendedName>
        <fullName evidence="4">Fungal-type protein kinase domain-containing protein</fullName>
    </recommendedName>
</protein>
<evidence type="ECO:0000313" key="2">
    <source>
        <dbReference type="EMBL" id="WWC86867.1"/>
    </source>
</evidence>
<reference evidence="2 3" key="1">
    <citation type="submission" date="2024-01" db="EMBL/GenBank/DDBJ databases">
        <title>Comparative genomics of Cryptococcus and Kwoniella reveals pathogenesis evolution and contrasting modes of karyotype evolution via chromosome fusion or intercentromeric recombination.</title>
        <authorList>
            <person name="Coelho M.A."/>
            <person name="David-Palma M."/>
            <person name="Shea T."/>
            <person name="Bowers K."/>
            <person name="McGinley-Smith S."/>
            <person name="Mohammad A.W."/>
            <person name="Gnirke A."/>
            <person name="Yurkov A.M."/>
            <person name="Nowrousian M."/>
            <person name="Sun S."/>
            <person name="Cuomo C.A."/>
            <person name="Heitman J."/>
        </authorList>
    </citation>
    <scope>NUCLEOTIDE SEQUENCE [LARGE SCALE GENOMIC DNA]</scope>
    <source>
        <strain evidence="2 3">CBS 6074</strain>
    </source>
</reference>
<dbReference type="Proteomes" id="UP001355207">
    <property type="component" value="Chromosome 2"/>
</dbReference>
<feature type="compositionally biased region" description="Polar residues" evidence="1">
    <location>
        <begin position="404"/>
        <end position="419"/>
    </location>
</feature>
<sequence>MSSHMIPSISVDGSSAGSDYVDTPYPQESVISRMFCELESERDQDNYLNFIKEYGVVVSSEYEEDEHVQLVFHEIISNANIFSAVPRVLRKPLNTLEGVKSFLAQPDLFQITGETCDAQILRSMHMNLHKINKARQVLAKGSSFSRYAQDISKTIIRETSSSGIKPTEIDTKVTIAISVLEQFELYGLMTVHSDWVIGLNPKSIIVRKDQRSPPLNVDLAQYVKNRVEEVIVSVTHSTSAAAWFPWLLFEDDCGRGTLGKGRSQMYTAMRTTMEIITRIHRQALTADSKHCVQRPAEMYQIYGIRALGNIWELDIMLMNNGRYPIITLWTGSVASPAGMAEIGGLLKYINSEHHIRHKVISNWLYCLRDQQADMSQLVSRRTTKAIDRSRPRNSSKDLTKPYARQQSRIASSKSVNEADSSTHDKIKAIQSWLKNVPVTPSPTISDSNQTESIP</sequence>
<evidence type="ECO:0000313" key="3">
    <source>
        <dbReference type="Proteomes" id="UP001355207"/>
    </source>
</evidence>
<feature type="region of interest" description="Disordered" evidence="1">
    <location>
        <begin position="379"/>
        <end position="422"/>
    </location>
</feature>
<feature type="region of interest" description="Disordered" evidence="1">
    <location>
        <begin position="1"/>
        <end position="20"/>
    </location>
</feature>
<name>A0AAX4JNB6_9TREE</name>
<feature type="compositionally biased region" description="Polar residues" evidence="1">
    <location>
        <begin position="1"/>
        <end position="17"/>
    </location>
</feature>
<evidence type="ECO:0008006" key="4">
    <source>
        <dbReference type="Google" id="ProtNLM"/>
    </source>
</evidence>
<gene>
    <name evidence="2" type="ORF">L201_001746</name>
</gene>
<dbReference type="RefSeq" id="XP_066073630.1">
    <property type="nucleotide sequence ID" value="XM_066217533.1"/>
</dbReference>
<proteinExistence type="predicted"/>
<keyword evidence="3" id="KW-1185">Reference proteome</keyword>
<dbReference type="EMBL" id="CP144099">
    <property type="protein sequence ID" value="WWC86867.1"/>
    <property type="molecule type" value="Genomic_DNA"/>
</dbReference>
<feature type="compositionally biased region" description="Basic and acidic residues" evidence="1">
    <location>
        <begin position="384"/>
        <end position="399"/>
    </location>
</feature>